<dbReference type="OrthoDB" id="1028014at2759"/>
<dbReference type="SMART" id="SM00317">
    <property type="entry name" value="SET"/>
    <property type="match status" value="1"/>
</dbReference>
<organism evidence="2 3">
    <name type="scientific">Polyplosphaeria fusca</name>
    <dbReference type="NCBI Taxonomy" id="682080"/>
    <lineage>
        <taxon>Eukaryota</taxon>
        <taxon>Fungi</taxon>
        <taxon>Dikarya</taxon>
        <taxon>Ascomycota</taxon>
        <taxon>Pezizomycotina</taxon>
        <taxon>Dothideomycetes</taxon>
        <taxon>Pleosporomycetidae</taxon>
        <taxon>Pleosporales</taxon>
        <taxon>Tetraplosphaeriaceae</taxon>
        <taxon>Polyplosphaeria</taxon>
    </lineage>
</organism>
<keyword evidence="3" id="KW-1185">Reference proteome</keyword>
<reference evidence="2" key="1">
    <citation type="journal article" date="2020" name="Stud. Mycol.">
        <title>101 Dothideomycetes genomes: a test case for predicting lifestyles and emergence of pathogens.</title>
        <authorList>
            <person name="Haridas S."/>
            <person name="Albert R."/>
            <person name="Binder M."/>
            <person name="Bloem J."/>
            <person name="Labutti K."/>
            <person name="Salamov A."/>
            <person name="Andreopoulos B."/>
            <person name="Baker S."/>
            <person name="Barry K."/>
            <person name="Bills G."/>
            <person name="Bluhm B."/>
            <person name="Cannon C."/>
            <person name="Castanera R."/>
            <person name="Culley D."/>
            <person name="Daum C."/>
            <person name="Ezra D."/>
            <person name="Gonzalez J."/>
            <person name="Henrissat B."/>
            <person name="Kuo A."/>
            <person name="Liang C."/>
            <person name="Lipzen A."/>
            <person name="Lutzoni F."/>
            <person name="Magnuson J."/>
            <person name="Mondo S."/>
            <person name="Nolan M."/>
            <person name="Ohm R."/>
            <person name="Pangilinan J."/>
            <person name="Park H.-J."/>
            <person name="Ramirez L."/>
            <person name="Alfaro M."/>
            <person name="Sun H."/>
            <person name="Tritt A."/>
            <person name="Yoshinaga Y."/>
            <person name="Zwiers L.-H."/>
            <person name="Turgeon B."/>
            <person name="Goodwin S."/>
            <person name="Spatafora J."/>
            <person name="Crous P."/>
            <person name="Grigoriev I."/>
        </authorList>
    </citation>
    <scope>NUCLEOTIDE SEQUENCE</scope>
    <source>
        <strain evidence="2">CBS 125425</strain>
    </source>
</reference>
<evidence type="ECO:0000259" key="1">
    <source>
        <dbReference type="PROSITE" id="PS50280"/>
    </source>
</evidence>
<feature type="domain" description="SET" evidence="1">
    <location>
        <begin position="142"/>
        <end position="286"/>
    </location>
</feature>
<dbReference type="Gene3D" id="2.170.270.10">
    <property type="entry name" value="SET domain"/>
    <property type="match status" value="1"/>
</dbReference>
<dbReference type="Proteomes" id="UP000799444">
    <property type="component" value="Unassembled WGS sequence"/>
</dbReference>
<dbReference type="InterPro" id="IPR046341">
    <property type="entry name" value="SET_dom_sf"/>
</dbReference>
<dbReference type="Pfam" id="PF00856">
    <property type="entry name" value="SET"/>
    <property type="match status" value="1"/>
</dbReference>
<comment type="caution">
    <text evidence="2">The sequence shown here is derived from an EMBL/GenBank/DDBJ whole genome shotgun (WGS) entry which is preliminary data.</text>
</comment>
<accession>A0A9P4QLC6</accession>
<dbReference type="PROSITE" id="PS50280">
    <property type="entry name" value="SET"/>
    <property type="match status" value="1"/>
</dbReference>
<dbReference type="AlphaFoldDB" id="A0A9P4QLC6"/>
<dbReference type="CDD" id="cd20071">
    <property type="entry name" value="SET_SMYD"/>
    <property type="match status" value="1"/>
</dbReference>
<evidence type="ECO:0000313" key="2">
    <source>
        <dbReference type="EMBL" id="KAF2726847.1"/>
    </source>
</evidence>
<sequence>MYRFASLSLLTAATALTNDKFQHVQQPLFKDACPSNSIINGECQGLPLPDASNPSFAQNISQAVGEAHDSAHKAADIPWTFWPECYSNEKTTEPYCVFTHQSFAGGRGITIIDTATNAYRMLSKPAFTHPEVLNRVNDFTSPPFSVHEFPIKGRGLVANKTLHRGTQIFASTPLVLANPSSYDLSASERLALQHRGIATLPPASQSLFWTLLDHFKGDAVEDRINTNAFEVYISSSMTHAVLPEIAMLNHDCRPNAAYFFDEETLSHHVHATQTIFPGEEITITYINNERSRDRRVKNLKQNWGFECSCSSCSAHPDLVAESDARLAQMEVLAEKLGDWSEESTATPGMAETLVSLYEQERLFASLGAPYKLAAEAYAAVGDRWNAVKYARLGAELEVLDKGFRDQGVGQMRGMAEKVEMSWSWKKRVSVGRGGCGHGH</sequence>
<dbReference type="PANTHER" id="PTHR47332:SF6">
    <property type="entry name" value="SET DOMAIN-CONTAINING PROTEIN"/>
    <property type="match status" value="1"/>
</dbReference>
<dbReference type="SUPFAM" id="SSF82199">
    <property type="entry name" value="SET domain"/>
    <property type="match status" value="1"/>
</dbReference>
<dbReference type="InterPro" id="IPR053185">
    <property type="entry name" value="SET_domain_protein"/>
</dbReference>
<evidence type="ECO:0000313" key="3">
    <source>
        <dbReference type="Proteomes" id="UP000799444"/>
    </source>
</evidence>
<dbReference type="PANTHER" id="PTHR47332">
    <property type="entry name" value="SET DOMAIN-CONTAINING PROTEIN 5"/>
    <property type="match status" value="1"/>
</dbReference>
<protein>
    <submittedName>
        <fullName evidence="2">SET domain-containing protein</fullName>
    </submittedName>
</protein>
<proteinExistence type="predicted"/>
<gene>
    <name evidence="2" type="ORF">EJ04DRAFT_582429</name>
</gene>
<dbReference type="EMBL" id="ML996382">
    <property type="protein sequence ID" value="KAF2726847.1"/>
    <property type="molecule type" value="Genomic_DNA"/>
</dbReference>
<dbReference type="InterPro" id="IPR001214">
    <property type="entry name" value="SET_dom"/>
</dbReference>
<name>A0A9P4QLC6_9PLEO</name>